<gene>
    <name evidence="1" type="ORF">MM415B02377_0006</name>
</gene>
<name>A0A6M3LAW4_9ZZZZ</name>
<accession>A0A6M3LAW4</accession>
<proteinExistence type="predicted"/>
<dbReference type="AlphaFoldDB" id="A0A6M3LAW4"/>
<organism evidence="1">
    <name type="scientific">viral metagenome</name>
    <dbReference type="NCBI Taxonomy" id="1070528"/>
    <lineage>
        <taxon>unclassified sequences</taxon>
        <taxon>metagenomes</taxon>
        <taxon>organismal metagenomes</taxon>
    </lineage>
</organism>
<dbReference type="EMBL" id="MT142911">
    <property type="protein sequence ID" value="QJA90421.1"/>
    <property type="molecule type" value="Genomic_DNA"/>
</dbReference>
<reference evidence="1" key="1">
    <citation type="submission" date="2020-03" db="EMBL/GenBank/DDBJ databases">
        <title>The deep terrestrial virosphere.</title>
        <authorList>
            <person name="Holmfeldt K."/>
            <person name="Nilsson E."/>
            <person name="Simone D."/>
            <person name="Lopez-Fernandez M."/>
            <person name="Wu X."/>
            <person name="de Brujin I."/>
            <person name="Lundin D."/>
            <person name="Andersson A."/>
            <person name="Bertilsson S."/>
            <person name="Dopson M."/>
        </authorList>
    </citation>
    <scope>NUCLEOTIDE SEQUENCE</scope>
    <source>
        <strain evidence="1">MM415B02377</strain>
    </source>
</reference>
<protein>
    <submittedName>
        <fullName evidence="1">Uncharacterized protein</fullName>
    </submittedName>
</protein>
<sequence>MDGATLTRELTGLLGESSGSSYLDSKSTYDYLYEAAVVTVQRTDCLTGTQTITTVAEQRDYYLDADFMKLYLTDSQNRMFIKYNNGSADSFIYPITYDSIILGDNDTSQSIPSSFTIRDATPIATVSSTVTSDGAASGGVCTLTDTASNFTTLKVSVGDFVNNVSDSSHGVVAAVTSTTALVTALFAGSNNDWTSGDSYHIHPQGRFYLTLDPPPSTSSHTITVYYVKKPAPVYSSYYSYKLPMSYKSALVQYAAWLYKYRDREPNYGDAWFKYWDLNVRRIGREMNAARMTKSFRVNFIKRATNWGSYK</sequence>
<evidence type="ECO:0000313" key="1">
    <source>
        <dbReference type="EMBL" id="QJA90421.1"/>
    </source>
</evidence>